<protein>
    <submittedName>
        <fullName evidence="2">Uncharacterized protein</fullName>
    </submittedName>
</protein>
<dbReference type="SUPFAM" id="SSF52047">
    <property type="entry name" value="RNI-like"/>
    <property type="match status" value="1"/>
</dbReference>
<name>A0A9P6N1W5_9FUNG</name>
<dbReference type="AlphaFoldDB" id="A0A9P6N1W5"/>
<dbReference type="Gene3D" id="3.80.10.10">
    <property type="entry name" value="Ribonuclease Inhibitor"/>
    <property type="match status" value="2"/>
</dbReference>
<sequence>MNQRPNPLEIPEILSRVGLYIPLWVHSSEYSSRPRSWRPRFAPQHLLNCILVNKTWHDILLPILWFSLDDISVPSLLHAFNALSRHSRHLRILELSRLALGTISLPLSLLPHNLLHLNLNGLGNNQWARALVLQNTRLQSLRWQGGDFHRDNYYETLDALALSKRLHRLQDLCLECWKLDGSFMKLLRKNPSLKRISLDYVSGEVQDKFTPWDTTRRNQGGTLKGSEGEKEEEKNDDDDDDDDNEDEETEVILPDLVSLTVCKDVESGALEALIRLCPGLEELSWMGPNDGDLRQLTTNIRECCPSLSALTYSTVDISEDESLYAELIRSVPHLVELQIKIPALGDAFTEALIKHAPTLEILELTISGNHVNCNANFKKILTSCHQITALSIEGSKCGAASLFSFNWACLRLNRLLLVGLQSIAQDPPYNTDSESIAAMYGWTVATGGDGTVVSPIQHEIFDQAEGEGIDGVTTTEEIRQYAEGQDAAPQICTRFLRRLLTHLQTMRHLQSFFLNGVEYTRTLTDCSEPIYI</sequence>
<evidence type="ECO:0000256" key="1">
    <source>
        <dbReference type="SAM" id="MobiDB-lite"/>
    </source>
</evidence>
<dbReference type="Proteomes" id="UP000703661">
    <property type="component" value="Unassembled WGS sequence"/>
</dbReference>
<reference evidence="2" key="1">
    <citation type="journal article" date="2020" name="Fungal Divers.">
        <title>Resolving the Mortierellaceae phylogeny through synthesis of multi-gene phylogenetics and phylogenomics.</title>
        <authorList>
            <person name="Vandepol N."/>
            <person name="Liber J."/>
            <person name="Desiro A."/>
            <person name="Na H."/>
            <person name="Kennedy M."/>
            <person name="Barry K."/>
            <person name="Grigoriev I.V."/>
            <person name="Miller A.N."/>
            <person name="O'Donnell K."/>
            <person name="Stajich J.E."/>
            <person name="Bonito G."/>
        </authorList>
    </citation>
    <scope>NUCLEOTIDE SEQUENCE</scope>
    <source>
        <strain evidence="2">NRRL 2769</strain>
    </source>
</reference>
<comment type="caution">
    <text evidence="2">The sequence shown here is derived from an EMBL/GenBank/DDBJ whole genome shotgun (WGS) entry which is preliminary data.</text>
</comment>
<accession>A0A9P6N1W5</accession>
<feature type="region of interest" description="Disordered" evidence="1">
    <location>
        <begin position="211"/>
        <end position="250"/>
    </location>
</feature>
<evidence type="ECO:0000313" key="3">
    <source>
        <dbReference type="Proteomes" id="UP000703661"/>
    </source>
</evidence>
<feature type="compositionally biased region" description="Acidic residues" evidence="1">
    <location>
        <begin position="234"/>
        <end position="250"/>
    </location>
</feature>
<dbReference type="InterPro" id="IPR032675">
    <property type="entry name" value="LRR_dom_sf"/>
</dbReference>
<keyword evidence="3" id="KW-1185">Reference proteome</keyword>
<evidence type="ECO:0000313" key="2">
    <source>
        <dbReference type="EMBL" id="KAG0021816.1"/>
    </source>
</evidence>
<dbReference type="EMBL" id="JAAAID010000138">
    <property type="protein sequence ID" value="KAG0021816.1"/>
    <property type="molecule type" value="Genomic_DNA"/>
</dbReference>
<organism evidence="2 3">
    <name type="scientific">Entomortierella chlamydospora</name>
    <dbReference type="NCBI Taxonomy" id="101097"/>
    <lineage>
        <taxon>Eukaryota</taxon>
        <taxon>Fungi</taxon>
        <taxon>Fungi incertae sedis</taxon>
        <taxon>Mucoromycota</taxon>
        <taxon>Mortierellomycotina</taxon>
        <taxon>Mortierellomycetes</taxon>
        <taxon>Mortierellales</taxon>
        <taxon>Mortierellaceae</taxon>
        <taxon>Entomortierella</taxon>
    </lineage>
</organism>
<gene>
    <name evidence="2" type="ORF">BGZ80_001644</name>
</gene>
<proteinExistence type="predicted"/>